<dbReference type="EMBL" id="JAZHOG010000005">
    <property type="protein sequence ID" value="MEJ8567785.1"/>
    <property type="molecule type" value="Genomic_DNA"/>
</dbReference>
<accession>A0AAW9RHC5</accession>
<feature type="domain" description="DUF6455" evidence="2">
    <location>
        <begin position="29"/>
        <end position="98"/>
    </location>
</feature>
<evidence type="ECO:0000313" key="3">
    <source>
        <dbReference type="EMBL" id="MEJ8567785.1"/>
    </source>
</evidence>
<keyword evidence="1" id="KW-0472">Membrane</keyword>
<name>A0AAW9RHC5_9GAMM</name>
<comment type="caution">
    <text evidence="3">The sequence shown here is derived from an EMBL/GenBank/DDBJ whole genome shotgun (WGS) entry which is preliminary data.</text>
</comment>
<dbReference type="AlphaFoldDB" id="A0AAW9RHC5"/>
<dbReference type="InterPro" id="IPR045601">
    <property type="entry name" value="DUF6455"/>
</dbReference>
<gene>
    <name evidence="3" type="ORF">V3330_09125</name>
</gene>
<evidence type="ECO:0000313" key="4">
    <source>
        <dbReference type="Proteomes" id="UP001359886"/>
    </source>
</evidence>
<evidence type="ECO:0000259" key="2">
    <source>
        <dbReference type="Pfam" id="PF20056"/>
    </source>
</evidence>
<proteinExistence type="predicted"/>
<dbReference type="Proteomes" id="UP001359886">
    <property type="component" value="Unassembled WGS sequence"/>
</dbReference>
<protein>
    <submittedName>
        <fullName evidence="3">DUF6455 family protein</fullName>
    </submittedName>
</protein>
<keyword evidence="1" id="KW-1133">Transmembrane helix</keyword>
<feature type="transmembrane region" description="Helical" evidence="1">
    <location>
        <begin position="6"/>
        <end position="24"/>
    </location>
</feature>
<keyword evidence="4" id="KW-1185">Reference proteome</keyword>
<organism evidence="3 4">
    <name type="scientific">Elongatibacter sediminis</name>
    <dbReference type="NCBI Taxonomy" id="3119006"/>
    <lineage>
        <taxon>Bacteria</taxon>
        <taxon>Pseudomonadati</taxon>
        <taxon>Pseudomonadota</taxon>
        <taxon>Gammaproteobacteria</taxon>
        <taxon>Chromatiales</taxon>
        <taxon>Wenzhouxiangellaceae</taxon>
        <taxon>Elongatibacter</taxon>
    </lineage>
</organism>
<evidence type="ECO:0000256" key="1">
    <source>
        <dbReference type="SAM" id="Phobius"/>
    </source>
</evidence>
<reference evidence="3 4" key="1">
    <citation type="submission" date="2024-02" db="EMBL/GenBank/DDBJ databases">
        <title>A novel Wenzhouxiangellaceae bacterium, isolated from coastal sediments.</title>
        <authorList>
            <person name="Du Z.-J."/>
            <person name="Ye Y.-Q."/>
            <person name="Zhang X.-Y."/>
        </authorList>
    </citation>
    <scope>NUCLEOTIDE SEQUENCE [LARGE SCALE GENOMIC DNA]</scope>
    <source>
        <strain evidence="3 4">CH-27</strain>
    </source>
</reference>
<dbReference type="RefSeq" id="WP_354695109.1">
    <property type="nucleotide sequence ID" value="NZ_JAZHOG010000005.1"/>
</dbReference>
<sequence length="114" mass="13031">MNGYVIAITLVFTAAAFTGLFLLYKSDMSQRRMRRMLRRNGLNPRILDEHDFETIAKRVRHRCEKCQSEDVCERWLAGELPGANDFCPNAQLFRDLKQVGDSPARAGTGSDTRH</sequence>
<dbReference type="Pfam" id="PF20056">
    <property type="entry name" value="DUF6455"/>
    <property type="match status" value="1"/>
</dbReference>
<keyword evidence="1" id="KW-0812">Transmembrane</keyword>